<keyword evidence="2" id="KW-0812">Transmembrane</keyword>
<evidence type="ECO:0000256" key="1">
    <source>
        <dbReference type="SAM" id="MobiDB-lite"/>
    </source>
</evidence>
<gene>
    <name evidence="4" type="ORF">ACFOY2_39085</name>
</gene>
<feature type="transmembrane region" description="Helical" evidence="2">
    <location>
        <begin position="237"/>
        <end position="256"/>
    </location>
</feature>
<keyword evidence="2" id="KW-0472">Membrane</keyword>
<dbReference type="Proteomes" id="UP001595851">
    <property type="component" value="Unassembled WGS sequence"/>
</dbReference>
<sequence length="311" mass="32491">MKVPEPNSSVRDHTERPVQFLALVTALSVPFYVLGAVSPTVRIGAIDLPASATMFVLPVLAAAILAYRDGGRAAVTALLARVVDRPAGRVRWYVAAALLPAAIGALSWTFGWLAGEVGSVLPTSSAALPLLFAAAVVAAACEELGWTGYASDPIQRRFGTVRGGLLLGAFCGVWHLIPLLQAGHGAAWIGGWFLGTVAGRVIIVGLRNATGGVSAAILMHAMVNVTAAYIPDYDDPVAPLMSSSLTAVAAVGILFLGSCRARSARTGSGGSRTTPSARDSEAGHNYQIVRQGWADTQTFAYPPDKEDWRVE</sequence>
<feature type="transmembrane region" description="Helical" evidence="2">
    <location>
        <begin position="213"/>
        <end position="231"/>
    </location>
</feature>
<accession>A0ABV8GKH9</accession>
<evidence type="ECO:0000256" key="2">
    <source>
        <dbReference type="SAM" id="Phobius"/>
    </source>
</evidence>
<dbReference type="RefSeq" id="WP_379533159.1">
    <property type="nucleotide sequence ID" value="NZ_JBHSBI010000026.1"/>
</dbReference>
<dbReference type="EC" id="3.4.-.-" evidence="4"/>
<proteinExistence type="predicted"/>
<feature type="transmembrane region" description="Helical" evidence="2">
    <location>
        <begin position="20"/>
        <end position="38"/>
    </location>
</feature>
<keyword evidence="2" id="KW-1133">Transmembrane helix</keyword>
<comment type="caution">
    <text evidence="4">The sequence shown here is derived from an EMBL/GenBank/DDBJ whole genome shotgun (WGS) entry which is preliminary data.</text>
</comment>
<organism evidence="4 5">
    <name type="scientific">Nonomuraea purpurea</name>
    <dbReference type="NCBI Taxonomy" id="1849276"/>
    <lineage>
        <taxon>Bacteria</taxon>
        <taxon>Bacillati</taxon>
        <taxon>Actinomycetota</taxon>
        <taxon>Actinomycetes</taxon>
        <taxon>Streptosporangiales</taxon>
        <taxon>Streptosporangiaceae</taxon>
        <taxon>Nonomuraea</taxon>
    </lineage>
</organism>
<evidence type="ECO:0000313" key="4">
    <source>
        <dbReference type="EMBL" id="MFC4013286.1"/>
    </source>
</evidence>
<dbReference type="GO" id="GO:0016787">
    <property type="term" value="F:hydrolase activity"/>
    <property type="evidence" value="ECO:0007669"/>
    <property type="project" value="UniProtKB-KW"/>
</dbReference>
<reference evidence="5" key="1">
    <citation type="journal article" date="2019" name="Int. J. Syst. Evol. Microbiol.">
        <title>The Global Catalogue of Microorganisms (GCM) 10K type strain sequencing project: providing services to taxonomists for standard genome sequencing and annotation.</title>
        <authorList>
            <consortium name="The Broad Institute Genomics Platform"/>
            <consortium name="The Broad Institute Genome Sequencing Center for Infectious Disease"/>
            <person name="Wu L."/>
            <person name="Ma J."/>
        </authorList>
    </citation>
    <scope>NUCLEOTIDE SEQUENCE [LARGE SCALE GENOMIC DNA]</scope>
    <source>
        <strain evidence="5">TBRC 1276</strain>
    </source>
</reference>
<dbReference type="Pfam" id="PF02517">
    <property type="entry name" value="Rce1-like"/>
    <property type="match status" value="1"/>
</dbReference>
<keyword evidence="4" id="KW-0378">Hydrolase</keyword>
<feature type="transmembrane region" description="Helical" evidence="2">
    <location>
        <begin position="50"/>
        <end position="69"/>
    </location>
</feature>
<dbReference type="EMBL" id="JBHSBI010000026">
    <property type="protein sequence ID" value="MFC4013286.1"/>
    <property type="molecule type" value="Genomic_DNA"/>
</dbReference>
<evidence type="ECO:0000259" key="3">
    <source>
        <dbReference type="Pfam" id="PF02517"/>
    </source>
</evidence>
<feature type="transmembrane region" description="Helical" evidence="2">
    <location>
        <begin position="186"/>
        <end position="206"/>
    </location>
</feature>
<protein>
    <submittedName>
        <fullName evidence="4">CPBP family intramembrane glutamic endopeptidase</fullName>
        <ecNumber evidence="4">3.4.-.-</ecNumber>
    </submittedName>
</protein>
<name>A0ABV8GKH9_9ACTN</name>
<keyword evidence="5" id="KW-1185">Reference proteome</keyword>
<feature type="region of interest" description="Disordered" evidence="1">
    <location>
        <begin position="263"/>
        <end position="284"/>
    </location>
</feature>
<feature type="transmembrane region" description="Helical" evidence="2">
    <location>
        <begin position="126"/>
        <end position="149"/>
    </location>
</feature>
<feature type="domain" description="CAAX prenyl protease 2/Lysostaphin resistance protein A-like" evidence="3">
    <location>
        <begin position="127"/>
        <end position="225"/>
    </location>
</feature>
<dbReference type="InterPro" id="IPR003675">
    <property type="entry name" value="Rce1/LyrA-like_dom"/>
</dbReference>
<evidence type="ECO:0000313" key="5">
    <source>
        <dbReference type="Proteomes" id="UP001595851"/>
    </source>
</evidence>
<feature type="transmembrane region" description="Helical" evidence="2">
    <location>
        <begin position="90"/>
        <end position="114"/>
    </location>
</feature>
<feature type="transmembrane region" description="Helical" evidence="2">
    <location>
        <begin position="161"/>
        <end position="180"/>
    </location>
</feature>